<keyword evidence="3" id="KW-0964">Secreted</keyword>
<evidence type="ECO:0000256" key="2">
    <source>
        <dbReference type="ARBA" id="ARBA00006722"/>
    </source>
</evidence>
<dbReference type="EMBL" id="KJ461478">
    <property type="protein sequence ID" value="AJP61128.1"/>
    <property type="molecule type" value="Genomic_DNA"/>
</dbReference>
<reference evidence="7" key="2">
    <citation type="submission" date="2014-01" db="EMBL/GenBank/DDBJ databases">
        <authorList>
            <person name="Castric V."/>
        </authorList>
    </citation>
    <scope>NUCLEOTIDE SEQUENCE</scope>
</reference>
<feature type="chain" id="PRO_5002186874" evidence="6">
    <location>
        <begin position="21"/>
        <end position="81"/>
    </location>
</feature>
<evidence type="ECO:0000256" key="5">
    <source>
        <dbReference type="ARBA" id="ARBA00023157"/>
    </source>
</evidence>
<reference evidence="7" key="1">
    <citation type="journal article" date="2012" name="PLoS Genet.">
        <title>Contrasted patterns of molecular evolution in dominant and recessive self-incompatibility haplotypes in Arabidopsis.</title>
        <authorList>
            <person name="Goubet P.M."/>
            <person name="Berges H."/>
            <person name="Bellec A."/>
            <person name="Prat E."/>
            <person name="Helmstetter N."/>
            <person name="Mangenot S."/>
            <person name="Gallina S."/>
            <person name="Holl A.C."/>
            <person name="Fobis-Loisy I."/>
            <person name="Vekemans X."/>
            <person name="Castric V."/>
        </authorList>
    </citation>
    <scope>NUCLEOTIDE SEQUENCE</scope>
</reference>
<protein>
    <submittedName>
        <fullName evidence="7">SCRp</fullName>
    </submittedName>
</protein>
<dbReference type="AlphaFoldDB" id="A0A0C5K894"/>
<dbReference type="Pfam" id="PF06876">
    <property type="entry name" value="SCRL"/>
    <property type="match status" value="1"/>
</dbReference>
<organism evidence="7">
    <name type="scientific">Arabidopsis halleri</name>
    <dbReference type="NCBI Taxonomy" id="81970"/>
    <lineage>
        <taxon>Eukaryota</taxon>
        <taxon>Viridiplantae</taxon>
        <taxon>Streptophyta</taxon>
        <taxon>Embryophyta</taxon>
        <taxon>Tracheophyta</taxon>
        <taxon>Spermatophyta</taxon>
        <taxon>Magnoliopsida</taxon>
        <taxon>eudicotyledons</taxon>
        <taxon>Gunneridae</taxon>
        <taxon>Pentapetalae</taxon>
        <taxon>rosids</taxon>
        <taxon>malvids</taxon>
        <taxon>Brassicales</taxon>
        <taxon>Brassicaceae</taxon>
        <taxon>Camelineae</taxon>
        <taxon>Arabidopsis</taxon>
    </lineage>
</organism>
<evidence type="ECO:0000313" key="7">
    <source>
        <dbReference type="EMBL" id="AJP61128.1"/>
    </source>
</evidence>
<name>A0A0C5K894_ARAHA</name>
<evidence type="ECO:0000256" key="1">
    <source>
        <dbReference type="ARBA" id="ARBA00004613"/>
    </source>
</evidence>
<dbReference type="GO" id="GO:0007165">
    <property type="term" value="P:signal transduction"/>
    <property type="evidence" value="ECO:0007669"/>
    <property type="project" value="InterPro"/>
</dbReference>
<feature type="signal peptide" evidence="6">
    <location>
        <begin position="1"/>
        <end position="20"/>
    </location>
</feature>
<dbReference type="InterPro" id="IPR010682">
    <property type="entry name" value="SCRL"/>
</dbReference>
<accession>A0A0C5K894</accession>
<keyword evidence="5" id="KW-1015">Disulfide bond</keyword>
<dbReference type="GO" id="GO:0005576">
    <property type="term" value="C:extracellular region"/>
    <property type="evidence" value="ECO:0007669"/>
    <property type="project" value="UniProtKB-SubCell"/>
</dbReference>
<proteinExistence type="inferred from homology"/>
<evidence type="ECO:0000256" key="6">
    <source>
        <dbReference type="SAM" id="SignalP"/>
    </source>
</evidence>
<comment type="similarity">
    <text evidence="2">Belongs to the DEFL family.</text>
</comment>
<sequence length="81" mass="9414">MKSTTLLLVVYVFMLIFVSHYVKDLEAVNEGCMRTESYTGLCPPRTGNILCEAEYNNSKEKPFRCYCRNQIGKRVCHCFFC</sequence>
<keyword evidence="4 6" id="KW-0732">Signal</keyword>
<comment type="subcellular location">
    <subcellularLocation>
        <location evidence="1">Secreted</location>
    </subcellularLocation>
</comment>
<evidence type="ECO:0000256" key="3">
    <source>
        <dbReference type="ARBA" id="ARBA00022525"/>
    </source>
</evidence>
<gene>
    <name evidence="7" type="primary">SCR</name>
</gene>
<evidence type="ECO:0000256" key="4">
    <source>
        <dbReference type="ARBA" id="ARBA00022729"/>
    </source>
</evidence>